<reference evidence="1" key="1">
    <citation type="submission" date="2023-10" db="EMBL/GenBank/DDBJ databases">
        <authorList>
            <person name="Chen Y."/>
            <person name="Shah S."/>
            <person name="Dougan E. K."/>
            <person name="Thang M."/>
            <person name="Chan C."/>
        </authorList>
    </citation>
    <scope>NUCLEOTIDE SEQUENCE [LARGE SCALE GENOMIC DNA]</scope>
</reference>
<gene>
    <name evidence="1" type="ORF">PCOR1329_LOCUS24081</name>
</gene>
<name>A0ABN9RVD3_9DINO</name>
<evidence type="ECO:0000313" key="1">
    <source>
        <dbReference type="EMBL" id="CAK0823309.1"/>
    </source>
</evidence>
<dbReference type="EMBL" id="CAUYUJ010008236">
    <property type="protein sequence ID" value="CAK0823309.1"/>
    <property type="molecule type" value="Genomic_DNA"/>
</dbReference>
<protein>
    <submittedName>
        <fullName evidence="1">Uncharacterized protein</fullName>
    </submittedName>
</protein>
<evidence type="ECO:0000313" key="2">
    <source>
        <dbReference type="Proteomes" id="UP001189429"/>
    </source>
</evidence>
<sequence length="108" mass="11888">MVPSVTSRVFSRLRVPQQQSCWMRQKAGFMMEGNDGNTQEEGWKRRTGSEAAHGPLLAAVSACWCTRAAPREAWAPFGRPSCQLVARGSACRCVLLLFDFGPWPVGTS</sequence>
<keyword evidence="2" id="KW-1185">Reference proteome</keyword>
<accession>A0ABN9RVD3</accession>
<organism evidence="1 2">
    <name type="scientific">Prorocentrum cordatum</name>
    <dbReference type="NCBI Taxonomy" id="2364126"/>
    <lineage>
        <taxon>Eukaryota</taxon>
        <taxon>Sar</taxon>
        <taxon>Alveolata</taxon>
        <taxon>Dinophyceae</taxon>
        <taxon>Prorocentrales</taxon>
        <taxon>Prorocentraceae</taxon>
        <taxon>Prorocentrum</taxon>
    </lineage>
</organism>
<comment type="caution">
    <text evidence="1">The sequence shown here is derived from an EMBL/GenBank/DDBJ whole genome shotgun (WGS) entry which is preliminary data.</text>
</comment>
<proteinExistence type="predicted"/>
<dbReference type="Proteomes" id="UP001189429">
    <property type="component" value="Unassembled WGS sequence"/>
</dbReference>